<dbReference type="GO" id="GO:0003677">
    <property type="term" value="F:DNA binding"/>
    <property type="evidence" value="ECO:0007669"/>
    <property type="project" value="UniProtKB-UniRule"/>
</dbReference>
<dbReference type="Pfam" id="PF16925">
    <property type="entry name" value="TetR_C_13"/>
    <property type="match status" value="1"/>
</dbReference>
<dbReference type="Gene3D" id="1.10.357.10">
    <property type="entry name" value="Tetracycline Repressor, domain 2"/>
    <property type="match status" value="1"/>
</dbReference>
<dbReference type="PANTHER" id="PTHR47506">
    <property type="entry name" value="TRANSCRIPTIONAL REGULATORY PROTEIN"/>
    <property type="match status" value="1"/>
</dbReference>
<feature type="domain" description="HTH tetR-type" evidence="5">
    <location>
        <begin position="17"/>
        <end position="77"/>
    </location>
</feature>
<evidence type="ECO:0000259" key="5">
    <source>
        <dbReference type="PROSITE" id="PS50977"/>
    </source>
</evidence>
<sequence>MINKDETDRRPRGRPRAFDREKALAAAGKTFWKLGYEGASLVDLTEAMGITPQSLYAAFKSKADLFRESVGWYLGEVGSAARAALDEPDIVEAFRQFYAASVRQFCSEGQPRGCMLSAALVNCGSEHGDIAREVAGYRAASIALFQARLEGAVAEHQLKDETDCAALARYLGAILQGLSIQANDGAAAGELDAVAELAVTTIASARR</sequence>
<name>A0A1H7UD57_9HYPH</name>
<dbReference type="InterPro" id="IPR009057">
    <property type="entry name" value="Homeodomain-like_sf"/>
</dbReference>
<dbReference type="OrthoDB" id="9795242at2"/>
<evidence type="ECO:0000256" key="2">
    <source>
        <dbReference type="ARBA" id="ARBA00023125"/>
    </source>
</evidence>
<dbReference type="EMBL" id="FOAN01000006">
    <property type="protein sequence ID" value="SEL94901.1"/>
    <property type="molecule type" value="Genomic_DNA"/>
</dbReference>
<dbReference type="AlphaFoldDB" id="A0A1H7UD57"/>
<evidence type="ECO:0000313" key="7">
    <source>
        <dbReference type="Proteomes" id="UP000199664"/>
    </source>
</evidence>
<protein>
    <submittedName>
        <fullName evidence="6">DNA-binding transcriptional regulator, AcrR family</fullName>
    </submittedName>
</protein>
<dbReference type="InterPro" id="IPR001647">
    <property type="entry name" value="HTH_TetR"/>
</dbReference>
<evidence type="ECO:0000256" key="3">
    <source>
        <dbReference type="ARBA" id="ARBA00023163"/>
    </source>
</evidence>
<dbReference type="InterPro" id="IPR036271">
    <property type="entry name" value="Tet_transcr_reg_TetR-rel_C_sf"/>
</dbReference>
<keyword evidence="2 4" id="KW-0238">DNA-binding</keyword>
<dbReference type="STRING" id="1036779.SAMN04515666_106223"/>
<dbReference type="PROSITE" id="PS50977">
    <property type="entry name" value="HTH_TETR_2"/>
    <property type="match status" value="1"/>
</dbReference>
<dbReference type="Proteomes" id="UP000199664">
    <property type="component" value="Unassembled WGS sequence"/>
</dbReference>
<gene>
    <name evidence="6" type="ORF">SAMN04515666_106223</name>
</gene>
<evidence type="ECO:0000256" key="1">
    <source>
        <dbReference type="ARBA" id="ARBA00023015"/>
    </source>
</evidence>
<evidence type="ECO:0000256" key="4">
    <source>
        <dbReference type="PROSITE-ProRule" id="PRU00335"/>
    </source>
</evidence>
<dbReference type="SUPFAM" id="SSF48498">
    <property type="entry name" value="Tetracyclin repressor-like, C-terminal domain"/>
    <property type="match status" value="1"/>
</dbReference>
<keyword evidence="3" id="KW-0804">Transcription</keyword>
<dbReference type="PANTHER" id="PTHR47506:SF1">
    <property type="entry name" value="HTH-TYPE TRANSCRIPTIONAL REGULATOR YJDC"/>
    <property type="match status" value="1"/>
</dbReference>
<reference evidence="7" key="1">
    <citation type="submission" date="2016-10" db="EMBL/GenBank/DDBJ databases">
        <authorList>
            <person name="Varghese N."/>
            <person name="Submissions S."/>
        </authorList>
    </citation>
    <scope>NUCLEOTIDE SEQUENCE [LARGE SCALE GENOMIC DNA]</scope>
    <source>
        <strain evidence="7">LMG 26383,CCUG 61248,R- 45681</strain>
    </source>
</reference>
<dbReference type="Gene3D" id="1.10.10.60">
    <property type="entry name" value="Homeodomain-like"/>
    <property type="match status" value="1"/>
</dbReference>
<dbReference type="SUPFAM" id="SSF46689">
    <property type="entry name" value="Homeodomain-like"/>
    <property type="match status" value="1"/>
</dbReference>
<dbReference type="InterPro" id="IPR011075">
    <property type="entry name" value="TetR_C"/>
</dbReference>
<accession>A0A1H7UD57</accession>
<keyword evidence="7" id="KW-1185">Reference proteome</keyword>
<organism evidence="6 7">
    <name type="scientific">Bosea lupini</name>
    <dbReference type="NCBI Taxonomy" id="1036779"/>
    <lineage>
        <taxon>Bacteria</taxon>
        <taxon>Pseudomonadati</taxon>
        <taxon>Pseudomonadota</taxon>
        <taxon>Alphaproteobacteria</taxon>
        <taxon>Hyphomicrobiales</taxon>
        <taxon>Boseaceae</taxon>
        <taxon>Bosea</taxon>
    </lineage>
</organism>
<proteinExistence type="predicted"/>
<evidence type="ECO:0000313" key="6">
    <source>
        <dbReference type="EMBL" id="SEL94901.1"/>
    </source>
</evidence>
<keyword evidence="1" id="KW-0805">Transcription regulation</keyword>
<dbReference type="Pfam" id="PF00440">
    <property type="entry name" value="TetR_N"/>
    <property type="match status" value="1"/>
</dbReference>
<feature type="DNA-binding region" description="H-T-H motif" evidence="4">
    <location>
        <begin position="40"/>
        <end position="59"/>
    </location>
</feature>